<dbReference type="Proteomes" id="UP000000788">
    <property type="component" value="Chromosome"/>
</dbReference>
<gene>
    <name evidence="1" type="ordered locus">P9211_15541</name>
</gene>
<dbReference type="KEGG" id="pmj:P9211_15541"/>
<organism evidence="1 2">
    <name type="scientific">Prochlorococcus marinus (strain MIT 9211)</name>
    <dbReference type="NCBI Taxonomy" id="93059"/>
    <lineage>
        <taxon>Bacteria</taxon>
        <taxon>Bacillati</taxon>
        <taxon>Cyanobacteriota</taxon>
        <taxon>Cyanophyceae</taxon>
        <taxon>Synechococcales</taxon>
        <taxon>Prochlorococcaceae</taxon>
        <taxon>Prochlorococcus</taxon>
    </lineage>
</organism>
<dbReference type="STRING" id="93059.P9211_15541"/>
<dbReference type="RefSeq" id="WP_012196106.1">
    <property type="nucleotide sequence ID" value="NC_009976.1"/>
</dbReference>
<dbReference type="AlphaFoldDB" id="A9BCC3"/>
<dbReference type="EMBL" id="CP000878">
    <property type="protein sequence ID" value="ABX09485.1"/>
    <property type="molecule type" value="Genomic_DNA"/>
</dbReference>
<evidence type="ECO:0000313" key="2">
    <source>
        <dbReference type="Proteomes" id="UP000000788"/>
    </source>
</evidence>
<name>A9BCC3_PROM4</name>
<sequence>MKVIKKAAPLIFLLSLSSNHGHSTLKKCDVIYGERIGEKALEEKHFKERLTPDTKNKYGLECYQIGVEHDDKKAPLPSKPIYACCQKI</sequence>
<keyword evidence="2" id="KW-1185">Reference proteome</keyword>
<reference evidence="1 2" key="1">
    <citation type="journal article" date="2007" name="PLoS Genet.">
        <title>Patterns and implications of gene gain and loss in the evolution of Prochlorococcus.</title>
        <authorList>
            <person name="Kettler G.C."/>
            <person name="Martiny A.C."/>
            <person name="Huang K."/>
            <person name="Zucker J."/>
            <person name="Coleman M.L."/>
            <person name="Rodrigue S."/>
            <person name="Chen F."/>
            <person name="Lapidus A."/>
            <person name="Ferriera S."/>
            <person name="Johnson J."/>
            <person name="Steglich C."/>
            <person name="Church G.M."/>
            <person name="Richardson P."/>
            <person name="Chisholm S.W."/>
        </authorList>
    </citation>
    <scope>NUCLEOTIDE SEQUENCE [LARGE SCALE GENOMIC DNA]</scope>
    <source>
        <strain evidence="2">MIT 9211</strain>
    </source>
</reference>
<accession>A9BCC3</accession>
<dbReference type="HOGENOM" id="CLU_2466521_0_0_3"/>
<protein>
    <submittedName>
        <fullName evidence="1">Uncharacterized protein</fullName>
    </submittedName>
</protein>
<evidence type="ECO:0000313" key="1">
    <source>
        <dbReference type="EMBL" id="ABX09485.1"/>
    </source>
</evidence>
<proteinExistence type="predicted"/>